<keyword evidence="7" id="KW-1185">Reference proteome</keyword>
<dbReference type="GO" id="GO:0031012">
    <property type="term" value="C:extracellular matrix"/>
    <property type="evidence" value="ECO:0007669"/>
    <property type="project" value="TreeGrafter"/>
</dbReference>
<proteinExistence type="inferred from homology"/>
<dbReference type="EMBL" id="RQTK01000293">
    <property type="protein sequence ID" value="RUS82288.1"/>
    <property type="molecule type" value="Genomic_DNA"/>
</dbReference>
<protein>
    <recommendedName>
        <fullName evidence="8">Dermatopontin</fullName>
    </recommendedName>
</protein>
<dbReference type="PANTHER" id="PTHR15040">
    <property type="entry name" value="DERMATOPONTIN-RELATED"/>
    <property type="match status" value="1"/>
</dbReference>
<sequence>MSVTMLAPVALVLALYSAGAAAFVNGYDQPLLYACHGGQVLKSVYSEHSNGAEDRRWRFSCGPAPNGASPGACHWTDYVNNWDEPISFMCPANYAIAGIQSYHSNGAEDRRMKFKCCTHSGFKTYSCSLTAYLNGWDRPLDYTVPGGQVLAGWASVHSNGAEDRRHKMLVCNYGQLDA</sequence>
<evidence type="ECO:0000256" key="3">
    <source>
        <dbReference type="ARBA" id="ARBA00022525"/>
    </source>
</evidence>
<feature type="chain" id="PRO_5018562851" description="Dermatopontin" evidence="5">
    <location>
        <begin position="23"/>
        <end position="178"/>
    </location>
</feature>
<gene>
    <name evidence="6" type="ORF">EGW08_009966</name>
</gene>
<evidence type="ECO:0000313" key="7">
    <source>
        <dbReference type="Proteomes" id="UP000271974"/>
    </source>
</evidence>
<evidence type="ECO:0000256" key="4">
    <source>
        <dbReference type="ARBA" id="ARBA00023157"/>
    </source>
</evidence>
<dbReference type="InterPro" id="IPR026645">
    <property type="entry name" value="Dermatopontin"/>
</dbReference>
<feature type="signal peptide" evidence="5">
    <location>
        <begin position="1"/>
        <end position="22"/>
    </location>
</feature>
<dbReference type="Proteomes" id="UP000271974">
    <property type="component" value="Unassembled WGS sequence"/>
</dbReference>
<dbReference type="GO" id="GO:0030199">
    <property type="term" value="P:collagen fibril organization"/>
    <property type="evidence" value="ECO:0007669"/>
    <property type="project" value="TreeGrafter"/>
</dbReference>
<evidence type="ECO:0000313" key="6">
    <source>
        <dbReference type="EMBL" id="RUS82288.1"/>
    </source>
</evidence>
<evidence type="ECO:0000256" key="1">
    <source>
        <dbReference type="ARBA" id="ARBA00004613"/>
    </source>
</evidence>
<evidence type="ECO:0000256" key="5">
    <source>
        <dbReference type="SAM" id="SignalP"/>
    </source>
</evidence>
<keyword evidence="5" id="KW-0732">Signal</keyword>
<evidence type="ECO:0008006" key="8">
    <source>
        <dbReference type="Google" id="ProtNLM"/>
    </source>
</evidence>
<dbReference type="OrthoDB" id="5975249at2759"/>
<evidence type="ECO:0000256" key="2">
    <source>
        <dbReference type="ARBA" id="ARBA00008712"/>
    </source>
</evidence>
<dbReference type="AlphaFoldDB" id="A0A3S1A431"/>
<reference evidence="6 7" key="1">
    <citation type="submission" date="2019-01" db="EMBL/GenBank/DDBJ databases">
        <title>A draft genome assembly of the solar-powered sea slug Elysia chlorotica.</title>
        <authorList>
            <person name="Cai H."/>
            <person name="Li Q."/>
            <person name="Fang X."/>
            <person name="Li J."/>
            <person name="Curtis N.E."/>
            <person name="Altenburger A."/>
            <person name="Shibata T."/>
            <person name="Feng M."/>
            <person name="Maeda T."/>
            <person name="Schwartz J.A."/>
            <person name="Shigenobu S."/>
            <person name="Lundholm N."/>
            <person name="Nishiyama T."/>
            <person name="Yang H."/>
            <person name="Hasebe M."/>
            <person name="Li S."/>
            <person name="Pierce S.K."/>
            <person name="Wang J."/>
        </authorList>
    </citation>
    <scope>NUCLEOTIDE SEQUENCE [LARGE SCALE GENOMIC DNA]</scope>
    <source>
        <strain evidence="6">EC2010</strain>
        <tissue evidence="6">Whole organism of an adult</tissue>
    </source>
</reference>
<accession>A0A3S1A431</accession>
<comment type="subcellular location">
    <subcellularLocation>
        <location evidence="1">Secreted</location>
    </subcellularLocation>
</comment>
<organism evidence="6 7">
    <name type="scientific">Elysia chlorotica</name>
    <name type="common">Eastern emerald elysia</name>
    <name type="synonym">Sea slug</name>
    <dbReference type="NCBI Taxonomy" id="188477"/>
    <lineage>
        <taxon>Eukaryota</taxon>
        <taxon>Metazoa</taxon>
        <taxon>Spiralia</taxon>
        <taxon>Lophotrochozoa</taxon>
        <taxon>Mollusca</taxon>
        <taxon>Gastropoda</taxon>
        <taxon>Heterobranchia</taxon>
        <taxon>Euthyneura</taxon>
        <taxon>Panpulmonata</taxon>
        <taxon>Sacoglossa</taxon>
        <taxon>Placobranchoidea</taxon>
        <taxon>Plakobranchidae</taxon>
        <taxon>Elysia</taxon>
    </lineage>
</organism>
<dbReference type="Pfam" id="PF14704">
    <property type="entry name" value="DERM"/>
    <property type="match status" value="1"/>
</dbReference>
<keyword evidence="4" id="KW-1015">Disulfide bond</keyword>
<keyword evidence="3" id="KW-0964">Secreted</keyword>
<dbReference type="PANTHER" id="PTHR15040:SF1">
    <property type="entry name" value="DERMATOPONTIN-LIKE ISOFORM X1"/>
    <property type="match status" value="1"/>
</dbReference>
<name>A0A3S1A431_ELYCH</name>
<comment type="caution">
    <text evidence="6">The sequence shown here is derived from an EMBL/GenBank/DDBJ whole genome shotgun (WGS) entry which is preliminary data.</text>
</comment>
<comment type="similarity">
    <text evidence="2">Belongs to the dermatopontin family.</text>
</comment>
<dbReference type="GO" id="GO:0005615">
    <property type="term" value="C:extracellular space"/>
    <property type="evidence" value="ECO:0007669"/>
    <property type="project" value="TreeGrafter"/>
</dbReference>